<organism evidence="3 4">
    <name type="scientific">Coregonus suidteri</name>
    <dbReference type="NCBI Taxonomy" id="861788"/>
    <lineage>
        <taxon>Eukaryota</taxon>
        <taxon>Metazoa</taxon>
        <taxon>Chordata</taxon>
        <taxon>Craniata</taxon>
        <taxon>Vertebrata</taxon>
        <taxon>Euteleostomi</taxon>
        <taxon>Actinopterygii</taxon>
        <taxon>Neopterygii</taxon>
        <taxon>Teleostei</taxon>
        <taxon>Protacanthopterygii</taxon>
        <taxon>Salmoniformes</taxon>
        <taxon>Salmonidae</taxon>
        <taxon>Coregoninae</taxon>
        <taxon>Coregonus</taxon>
    </lineage>
</organism>
<keyword evidence="4" id="KW-1185">Reference proteome</keyword>
<dbReference type="PROSITE" id="PS51034">
    <property type="entry name" value="ZP_2"/>
    <property type="match status" value="1"/>
</dbReference>
<dbReference type="EMBL" id="JAGTTL010000020">
    <property type="protein sequence ID" value="KAK6307125.1"/>
    <property type="molecule type" value="Genomic_DNA"/>
</dbReference>
<evidence type="ECO:0000256" key="1">
    <source>
        <dbReference type="ARBA" id="ARBA00023157"/>
    </source>
</evidence>
<evidence type="ECO:0000313" key="4">
    <source>
        <dbReference type="Proteomes" id="UP001356427"/>
    </source>
</evidence>
<reference evidence="3 4" key="1">
    <citation type="submission" date="2021-04" db="EMBL/GenBank/DDBJ databases">
        <authorList>
            <person name="De Guttry C."/>
            <person name="Zahm M."/>
            <person name="Klopp C."/>
            <person name="Cabau C."/>
            <person name="Louis A."/>
            <person name="Berthelot C."/>
            <person name="Parey E."/>
            <person name="Roest Crollius H."/>
            <person name="Montfort J."/>
            <person name="Robinson-Rechavi M."/>
            <person name="Bucao C."/>
            <person name="Bouchez O."/>
            <person name="Gislard M."/>
            <person name="Lluch J."/>
            <person name="Milhes M."/>
            <person name="Lampietro C."/>
            <person name="Lopez Roques C."/>
            <person name="Donnadieu C."/>
            <person name="Braasch I."/>
            <person name="Desvignes T."/>
            <person name="Postlethwait J."/>
            <person name="Bobe J."/>
            <person name="Wedekind C."/>
            <person name="Guiguen Y."/>
        </authorList>
    </citation>
    <scope>NUCLEOTIDE SEQUENCE [LARGE SCALE GENOMIC DNA]</scope>
    <source>
        <strain evidence="3">Cs_M1</strain>
        <tissue evidence="3">Blood</tissue>
    </source>
</reference>
<dbReference type="InterPro" id="IPR042235">
    <property type="entry name" value="ZP-C_dom"/>
</dbReference>
<dbReference type="GO" id="GO:0031012">
    <property type="term" value="C:extracellular matrix"/>
    <property type="evidence" value="ECO:0007669"/>
    <property type="project" value="TreeGrafter"/>
</dbReference>
<dbReference type="SMART" id="SM00241">
    <property type="entry name" value="ZP"/>
    <property type="match status" value="1"/>
</dbReference>
<comment type="caution">
    <text evidence="3">The sequence shown here is derived from an EMBL/GenBank/DDBJ whole genome shotgun (WGS) entry which is preliminary data.</text>
</comment>
<dbReference type="GO" id="GO:2000344">
    <property type="term" value="P:positive regulation of acrosome reaction"/>
    <property type="evidence" value="ECO:0007669"/>
    <property type="project" value="TreeGrafter"/>
</dbReference>
<dbReference type="PANTHER" id="PTHR11576">
    <property type="entry name" value="ZONA PELLUCIDA SPERM-BINDING PROTEIN 3"/>
    <property type="match status" value="1"/>
</dbReference>
<dbReference type="Gene3D" id="2.60.40.4100">
    <property type="entry name" value="Zona pellucida, ZP-C domain"/>
    <property type="match status" value="1"/>
</dbReference>
<dbReference type="Gene3D" id="2.60.40.3210">
    <property type="entry name" value="Zona pellucida, ZP-N domain"/>
    <property type="match status" value="1"/>
</dbReference>
<dbReference type="Proteomes" id="UP001356427">
    <property type="component" value="Unassembled WGS sequence"/>
</dbReference>
<name>A0AAN8LC04_9TELE</name>
<dbReference type="Pfam" id="PF23344">
    <property type="entry name" value="ZP-N"/>
    <property type="match status" value="1"/>
</dbReference>
<sequence length="639" mass="69930">MFGLACLRYRKMGVVAIVLLCFTIGLCIPVEDRAVKFSDGAMTSVWQVPDFTFSVEGGNDIPYDTIFSSWLTGVPNFNMLAELPPHINLPRIQVICSGTQLNLQVDKRFNGVVLSGDELMFGEGCQSNGAHGNEFVFIYELTQCGTNRETHNGFETYSNFLHFNPRNSLFTSWLTPFLLPISCMQQRSEASPPAATPVPPMPVLTPVHKSWGFTVNAMNPSWTNAAEINIYERGQIIYLQVSVSTRPAPNQQLFIRSCFASMFPDPATRTRLGVILNKGCVASVASQHAVAEFVALRRADAVNFILNTSLLPLQTYVHCSVIISNQGVSPDAKSCNYNRIKSRWEEISGDVEVCRCCGSRCKGSSFKTPLIDAKAIVSIGPLMVVGGEPKANLLPSAHQQEFSSSSQMSNYTQADSSDSGMYRYKSSLLPQFVSAAPSGLNILMAAGASVSDRSLETNMLPEPPRLSPSVVAEGLMVLSQDKGDSLTVWLPGQVQVHSDVGLRAPLSSYMHRDAPWVPSPSVQNDDLGKTPVPKVYSEAAKQNSLLNSAMDGIWSQQTETVIKATDSQSVVRTKLQLTQAADGSQTLSYEEARRPRGEEPGIRRRFGVEESIPEKRLGTGQTNLVSSLLDLLRRLDKAE</sequence>
<dbReference type="GO" id="GO:0007339">
    <property type="term" value="P:binding of sperm to zona pellucida"/>
    <property type="evidence" value="ECO:0007669"/>
    <property type="project" value="TreeGrafter"/>
</dbReference>
<dbReference type="AlphaFoldDB" id="A0AAN8LC04"/>
<proteinExistence type="predicted"/>
<dbReference type="FunFam" id="2.60.40.4100:FF:000002">
    <property type="entry name" value="Zona pellucida sperm-binding protein 3"/>
    <property type="match status" value="1"/>
</dbReference>
<dbReference type="GO" id="GO:0032190">
    <property type="term" value="F:acrosin binding"/>
    <property type="evidence" value="ECO:0007669"/>
    <property type="project" value="TreeGrafter"/>
</dbReference>
<dbReference type="GO" id="GO:0035803">
    <property type="term" value="P:egg coat formation"/>
    <property type="evidence" value="ECO:0007669"/>
    <property type="project" value="TreeGrafter"/>
</dbReference>
<dbReference type="InterPro" id="IPR055355">
    <property type="entry name" value="ZP-C"/>
</dbReference>
<gene>
    <name evidence="3" type="ORF">J4Q44_G00222730</name>
</gene>
<dbReference type="PANTHER" id="PTHR11576:SF18">
    <property type="entry name" value="ZONA PELLUCIDA PROTEIN C"/>
    <property type="match status" value="1"/>
</dbReference>
<accession>A0AAN8LC04</accession>
<dbReference type="InterPro" id="IPR001507">
    <property type="entry name" value="ZP_dom"/>
</dbReference>
<evidence type="ECO:0000313" key="3">
    <source>
        <dbReference type="EMBL" id="KAK6307125.1"/>
    </source>
</evidence>
<dbReference type="InterPro" id="IPR055356">
    <property type="entry name" value="ZP-N"/>
</dbReference>
<dbReference type="Pfam" id="PF00100">
    <property type="entry name" value="Zona_pellucida"/>
    <property type="match status" value="1"/>
</dbReference>
<evidence type="ECO:0000259" key="2">
    <source>
        <dbReference type="PROSITE" id="PS51034"/>
    </source>
</evidence>
<feature type="domain" description="ZP" evidence="2">
    <location>
        <begin position="95"/>
        <end position="342"/>
    </location>
</feature>
<keyword evidence="1" id="KW-1015">Disulfide bond</keyword>
<protein>
    <recommendedName>
        <fullName evidence="2">ZP domain-containing protein</fullName>
    </recommendedName>
</protein>